<dbReference type="GeneID" id="77726368"/>
<dbReference type="Pfam" id="PF17285">
    <property type="entry name" value="PRMT5_TIM"/>
    <property type="match status" value="1"/>
</dbReference>
<dbReference type="InterPro" id="IPR029063">
    <property type="entry name" value="SAM-dependent_MTases_sf"/>
</dbReference>
<evidence type="ECO:0000256" key="3">
    <source>
        <dbReference type="ARBA" id="ARBA00022691"/>
    </source>
</evidence>
<keyword evidence="3 4" id="KW-0949">S-adenosyl-L-methionine</keyword>
<evidence type="ECO:0000256" key="4">
    <source>
        <dbReference type="PROSITE-ProRule" id="PRU01015"/>
    </source>
</evidence>
<keyword evidence="1 4" id="KW-0489">Methyltransferase</keyword>
<evidence type="ECO:0000256" key="1">
    <source>
        <dbReference type="ARBA" id="ARBA00022603"/>
    </source>
</evidence>
<accession>A0AA38H9P6</accession>
<dbReference type="InterPro" id="IPR035075">
    <property type="entry name" value="PRMT5"/>
</dbReference>
<dbReference type="CDD" id="cd02440">
    <property type="entry name" value="AdoMet_MTases"/>
    <property type="match status" value="1"/>
</dbReference>
<dbReference type="PANTHER" id="PTHR10738">
    <property type="entry name" value="PROTEIN ARGININE N-METHYLTRANSFERASE 5"/>
    <property type="match status" value="1"/>
</dbReference>
<dbReference type="RefSeq" id="XP_052944886.1">
    <property type="nucleotide sequence ID" value="XM_053087167.1"/>
</dbReference>
<dbReference type="EMBL" id="JAKWFO010000005">
    <property type="protein sequence ID" value="KAI9635109.1"/>
    <property type="molecule type" value="Genomic_DNA"/>
</dbReference>
<dbReference type="Gene3D" id="3.20.20.150">
    <property type="entry name" value="Divalent-metal-dependent TIM barrel enzymes"/>
    <property type="match status" value="1"/>
</dbReference>
<dbReference type="InterPro" id="IPR035247">
    <property type="entry name" value="PRMT5_TIM"/>
</dbReference>
<dbReference type="Gene3D" id="3.40.50.150">
    <property type="entry name" value="Vaccinia Virus protein VP39"/>
    <property type="match status" value="1"/>
</dbReference>
<dbReference type="GO" id="GO:0032259">
    <property type="term" value="P:methylation"/>
    <property type="evidence" value="ECO:0007669"/>
    <property type="project" value="UniProtKB-KW"/>
</dbReference>
<keyword evidence="10" id="KW-1185">Reference proteome</keyword>
<dbReference type="Proteomes" id="UP001164286">
    <property type="component" value="Unassembled WGS sequence"/>
</dbReference>
<dbReference type="Gene3D" id="2.70.160.11">
    <property type="entry name" value="Hnrnp arginine n-methyltransferase1"/>
    <property type="match status" value="1"/>
</dbReference>
<name>A0AA38H9P6_9TREE</name>
<dbReference type="AlphaFoldDB" id="A0AA38H9P6"/>
<dbReference type="InterPro" id="IPR025799">
    <property type="entry name" value="Arg_MeTrfase"/>
</dbReference>
<dbReference type="GO" id="GO:0005634">
    <property type="term" value="C:nucleus"/>
    <property type="evidence" value="ECO:0007669"/>
    <property type="project" value="TreeGrafter"/>
</dbReference>
<dbReference type="GO" id="GO:0006355">
    <property type="term" value="P:regulation of DNA-templated transcription"/>
    <property type="evidence" value="ECO:0007669"/>
    <property type="project" value="TreeGrafter"/>
</dbReference>
<evidence type="ECO:0000259" key="8">
    <source>
        <dbReference type="Pfam" id="PF17286"/>
    </source>
</evidence>
<evidence type="ECO:0000256" key="2">
    <source>
        <dbReference type="ARBA" id="ARBA00022679"/>
    </source>
</evidence>
<dbReference type="GO" id="GO:0016274">
    <property type="term" value="F:protein-arginine N-methyltransferase activity"/>
    <property type="evidence" value="ECO:0007669"/>
    <property type="project" value="InterPro"/>
</dbReference>
<evidence type="ECO:0000259" key="6">
    <source>
        <dbReference type="Pfam" id="PF05185"/>
    </source>
</evidence>
<reference evidence="9" key="1">
    <citation type="journal article" date="2022" name="G3 (Bethesda)">
        <title>High quality genome of the basidiomycete yeast Dioszegia hungarica PDD-24b-2 isolated from cloud water.</title>
        <authorList>
            <person name="Jarrige D."/>
            <person name="Haridas S."/>
            <person name="Bleykasten-Grosshans C."/>
            <person name="Joly M."/>
            <person name="Nadalig T."/>
            <person name="Sancelme M."/>
            <person name="Vuilleumier S."/>
            <person name="Grigoriev I.V."/>
            <person name="Amato P."/>
            <person name="Bringel F."/>
        </authorList>
    </citation>
    <scope>NUCLEOTIDE SEQUENCE</scope>
    <source>
        <strain evidence="9">PDD-24b-2</strain>
    </source>
</reference>
<sequence>MPRLPVAIALQPPLPPLPTAPYPAPSPLDTHISTTLSSTDYDTACVPLTNPRWQERWERLCLRPVEEELDPTSQAAMTRDLEREVVDREADVWRKEGGLRRNELNVSRLEETRGLIAVAAEWLEMDSSDEGIRFDSELALRAELSQAIYLGVPTLILPAPQLANRAYLASYARAISNLLHLGGASAFTELSVRIPISDPTELINQGPGSPFGPPTSGPSTSATLPNGMSVPQSTSAGASSKHHKRISSLSTRPASMHQNSTTLAPNGMRNASGASAVSAASSTMSARSGAAPAPASGDPCSTWEMWDTIRSMCGYHSRLTVTLDLTNPLPPSVGALSRWTAEPVKHIWLPASSFISNGKGYPVLSKACQAFLKGMTKQSPTYILAGTQTNRHSAGGPSAYLQYVRHITSQAQSGMINPVNGQKSDEPAYTAGYADFLQAPLQPLFDDLGSATYDVFERDPVKYRQYEEATYLALLDLPAGGRYVITVVGAGRGPLVACALRALKRANRQAMVYAVEKNAAAYTTLQERKELEWFDTVQILYGDMRTVDVPEEADILVSELLGSFGDNELSPECLDGAMRFMKPSGISIPISYTAHLAPISSAKLHAEATSKARPASAPETPYVVMMSQVNVLSADGGGASGRCGERVQQCWQFEHPRRDLILDSSGAPLTNSHNTRSATLTFSIPHAGPCHGFAGYFEAHLYGNIGLSTHPDNAHRVSPDMYSWFPLFFPLRAPLYLPSGSEVEVHVWRLSEGRGRRVWYEWAAEAYLPGAGGSVGVGMGGGSGVGPGGGLSPGLGLGGPLGTPTGSLNGRPPLSPMMDATFSPVRNTFLGAGGAGFGEQGTGQGRVKIGQTGLHNAAGVHSWVGM</sequence>
<keyword evidence="2 4" id="KW-0808">Transferase</keyword>
<proteinExistence type="predicted"/>
<evidence type="ECO:0000313" key="10">
    <source>
        <dbReference type="Proteomes" id="UP001164286"/>
    </source>
</evidence>
<feature type="region of interest" description="Disordered" evidence="5">
    <location>
        <begin position="201"/>
        <end position="276"/>
    </location>
</feature>
<organism evidence="9 10">
    <name type="scientific">Dioszegia hungarica</name>
    <dbReference type="NCBI Taxonomy" id="4972"/>
    <lineage>
        <taxon>Eukaryota</taxon>
        <taxon>Fungi</taxon>
        <taxon>Dikarya</taxon>
        <taxon>Basidiomycota</taxon>
        <taxon>Agaricomycotina</taxon>
        <taxon>Tremellomycetes</taxon>
        <taxon>Tremellales</taxon>
        <taxon>Bulleribasidiaceae</taxon>
        <taxon>Dioszegia</taxon>
    </lineage>
</organism>
<dbReference type="Pfam" id="PF05185">
    <property type="entry name" value="PRMT5"/>
    <property type="match status" value="1"/>
</dbReference>
<protein>
    <submittedName>
        <fullName evidence="9">PRMT5 arginine-N-methyltransferase-domain-containing protein</fullName>
    </submittedName>
</protein>
<feature type="domain" description="PRMT5 oligomerisation" evidence="8">
    <location>
        <begin position="591"/>
        <end position="862"/>
    </location>
</feature>
<evidence type="ECO:0000256" key="5">
    <source>
        <dbReference type="SAM" id="MobiDB-lite"/>
    </source>
</evidence>
<dbReference type="InterPro" id="IPR035248">
    <property type="entry name" value="PRMT5_C"/>
</dbReference>
<evidence type="ECO:0000259" key="7">
    <source>
        <dbReference type="Pfam" id="PF17285"/>
    </source>
</evidence>
<feature type="compositionally biased region" description="Polar residues" evidence="5">
    <location>
        <begin position="222"/>
        <end position="238"/>
    </location>
</feature>
<dbReference type="PROSITE" id="PS51678">
    <property type="entry name" value="SAM_MT_PRMT"/>
    <property type="match status" value="1"/>
</dbReference>
<gene>
    <name evidence="9" type="ORF">MKK02DRAFT_26268</name>
</gene>
<dbReference type="GO" id="GO:0005829">
    <property type="term" value="C:cytosol"/>
    <property type="evidence" value="ECO:0007669"/>
    <property type="project" value="TreeGrafter"/>
</dbReference>
<dbReference type="Pfam" id="PF17286">
    <property type="entry name" value="PRMT5_C"/>
    <property type="match status" value="1"/>
</dbReference>
<dbReference type="SUPFAM" id="SSF53335">
    <property type="entry name" value="S-adenosyl-L-methionine-dependent methyltransferases"/>
    <property type="match status" value="1"/>
</dbReference>
<comment type="caution">
    <text evidence="9">The sequence shown here is derived from an EMBL/GenBank/DDBJ whole genome shotgun (WGS) entry which is preliminary data.</text>
</comment>
<feature type="compositionally biased region" description="Polar residues" evidence="5">
    <location>
        <begin position="247"/>
        <end position="264"/>
    </location>
</feature>
<evidence type="ECO:0000313" key="9">
    <source>
        <dbReference type="EMBL" id="KAI9635109.1"/>
    </source>
</evidence>
<feature type="domain" description="PRMT5 TIM barrel" evidence="7">
    <location>
        <begin position="40"/>
        <end position="409"/>
    </location>
</feature>
<dbReference type="PANTHER" id="PTHR10738:SF0">
    <property type="entry name" value="PROTEIN ARGININE N-METHYLTRANSFERASE 5"/>
    <property type="match status" value="1"/>
</dbReference>
<feature type="domain" description="PRMT5 arginine-N-methyltransferase" evidence="6">
    <location>
        <begin position="429"/>
        <end position="588"/>
    </location>
</feature>
<dbReference type="FunFam" id="2.70.160.11:FF:000020">
    <property type="entry name" value="Protein arginine N-methyltransferase"/>
    <property type="match status" value="1"/>
</dbReference>